<dbReference type="RefSeq" id="XP_018003942.1">
    <property type="nucleotide sequence ID" value="XM_018146499.1"/>
</dbReference>
<dbReference type="InterPro" id="IPR006076">
    <property type="entry name" value="FAD-dep_OxRdtase"/>
</dbReference>
<dbReference type="PANTHER" id="PTHR13847:SF281">
    <property type="entry name" value="FAD DEPENDENT OXIDOREDUCTASE DOMAIN-CONTAINING PROTEIN"/>
    <property type="match status" value="1"/>
</dbReference>
<dbReference type="OrthoDB" id="429143at2759"/>
<comment type="caution">
    <text evidence="6">The sequence shown here is derived from an EMBL/GenBank/DDBJ whole genome shotgun (WGS) entry which is preliminary data.</text>
</comment>
<dbReference type="Gene3D" id="3.30.9.10">
    <property type="entry name" value="D-Amino Acid Oxidase, subunit A, domain 2"/>
    <property type="match status" value="1"/>
</dbReference>
<dbReference type="GO" id="GO:0046872">
    <property type="term" value="F:metal ion binding"/>
    <property type="evidence" value="ECO:0007669"/>
    <property type="project" value="UniProtKB-KW"/>
</dbReference>
<accession>A0A0N0NQQ9</accession>
<keyword evidence="3" id="KW-0408">Iron</keyword>
<evidence type="ECO:0000256" key="2">
    <source>
        <dbReference type="ARBA" id="ARBA00022723"/>
    </source>
</evidence>
<proteinExistence type="predicted"/>
<dbReference type="Gene3D" id="3.50.50.60">
    <property type="entry name" value="FAD/NAD(P)-binding domain"/>
    <property type="match status" value="1"/>
</dbReference>
<dbReference type="AlphaFoldDB" id="A0A0N0NQQ9"/>
<dbReference type="InterPro" id="IPR036188">
    <property type="entry name" value="FAD/NAD-bd_sf"/>
</dbReference>
<organism evidence="6 7">
    <name type="scientific">Cyphellophora attinorum</name>
    <dbReference type="NCBI Taxonomy" id="1664694"/>
    <lineage>
        <taxon>Eukaryota</taxon>
        <taxon>Fungi</taxon>
        <taxon>Dikarya</taxon>
        <taxon>Ascomycota</taxon>
        <taxon>Pezizomycotina</taxon>
        <taxon>Eurotiomycetes</taxon>
        <taxon>Chaetothyriomycetidae</taxon>
        <taxon>Chaetothyriales</taxon>
        <taxon>Cyphellophoraceae</taxon>
        <taxon>Cyphellophora</taxon>
    </lineage>
</organism>
<dbReference type="SUPFAM" id="SSF51905">
    <property type="entry name" value="FAD/NAD(P)-binding domain"/>
    <property type="match status" value="1"/>
</dbReference>
<dbReference type="GO" id="GO:0005737">
    <property type="term" value="C:cytoplasm"/>
    <property type="evidence" value="ECO:0007669"/>
    <property type="project" value="TreeGrafter"/>
</dbReference>
<keyword evidence="7" id="KW-1185">Reference proteome</keyword>
<dbReference type="Pfam" id="PF01266">
    <property type="entry name" value="DAO"/>
    <property type="match status" value="1"/>
</dbReference>
<reference evidence="6 7" key="1">
    <citation type="submission" date="2015-06" db="EMBL/GenBank/DDBJ databases">
        <title>Draft genome of the ant-associated black yeast Phialophora attae CBS 131958.</title>
        <authorList>
            <person name="Moreno L.F."/>
            <person name="Stielow B.J."/>
            <person name="de Hoog S."/>
            <person name="Vicente V.A."/>
            <person name="Weiss V.A."/>
            <person name="de Vries M."/>
            <person name="Cruz L.M."/>
            <person name="Souza E.M."/>
        </authorList>
    </citation>
    <scope>NUCLEOTIDE SEQUENCE [LARGE SCALE GENOMIC DNA]</scope>
    <source>
        <strain evidence="6 7">CBS 131958</strain>
    </source>
</reference>
<evidence type="ECO:0000313" key="7">
    <source>
        <dbReference type="Proteomes" id="UP000038010"/>
    </source>
</evidence>
<keyword evidence="4" id="KW-0411">Iron-sulfur</keyword>
<dbReference type="GO" id="GO:0051537">
    <property type="term" value="F:2 iron, 2 sulfur cluster binding"/>
    <property type="evidence" value="ECO:0007669"/>
    <property type="project" value="UniProtKB-KW"/>
</dbReference>
<dbReference type="SUPFAM" id="SSF50022">
    <property type="entry name" value="ISP domain"/>
    <property type="match status" value="1"/>
</dbReference>
<gene>
    <name evidence="6" type="ORF">AB675_6222</name>
</gene>
<evidence type="ECO:0000256" key="4">
    <source>
        <dbReference type="ARBA" id="ARBA00023014"/>
    </source>
</evidence>
<dbReference type="InterPro" id="IPR036922">
    <property type="entry name" value="Rieske_2Fe-2S_sf"/>
</dbReference>
<name>A0A0N0NQQ9_9EURO</name>
<dbReference type="Pfam" id="PF00355">
    <property type="entry name" value="Rieske"/>
    <property type="match status" value="1"/>
</dbReference>
<dbReference type="InterPro" id="IPR017941">
    <property type="entry name" value="Rieske_2Fe-2S"/>
</dbReference>
<keyword evidence="1" id="KW-0001">2Fe-2S</keyword>
<dbReference type="PANTHER" id="PTHR13847">
    <property type="entry name" value="SARCOSINE DEHYDROGENASE-RELATED"/>
    <property type="match status" value="1"/>
</dbReference>
<protein>
    <submittedName>
        <fullName evidence="6">Putative Rieske 2Fe-2S iron-sulfur protein YhfW</fullName>
    </submittedName>
</protein>
<dbReference type="Proteomes" id="UP000038010">
    <property type="component" value="Unassembled WGS sequence"/>
</dbReference>
<dbReference type="VEuPathDB" id="FungiDB:AB675_6222"/>
<keyword evidence="2" id="KW-0479">Metal-binding</keyword>
<dbReference type="PROSITE" id="PS51296">
    <property type="entry name" value="RIESKE"/>
    <property type="match status" value="1"/>
</dbReference>
<evidence type="ECO:0000256" key="1">
    <source>
        <dbReference type="ARBA" id="ARBA00022714"/>
    </source>
</evidence>
<sequence>MSANFMDTSGASEPVWIHTEPYSKRVTFPQLSKDLDVDTCIIGSGIAGISTAYELVRQGKEVAVIEARNALSGESGRTSGHLASNLDDGYMAIAKKFGNDGARTAAESHDWGIQRVGEISRELKIDCEYRVLKGITVSQFEVGTTDHKNDVVTLKKETTLAKELGLDANFDAEVRIGGWDGKPDQRGGGVYVPQGILGWLDQQPNFQGYSQTRATNVSEKGITIPVVHIHLGSRGVTIETVNGHTVSCNDSVEATCVPVQKLSVIAEMEYNRTYCIVIRVPKGSVEDCLLYDTAEVYHYVRLTSCDEESDYLVVGGQDHAVGQEDEQEERYQELEKWTRDRFTKAGQVDYRWSGQIFEPMDFMAFIGKNSGNDHRYIVTGDSGNGLTHGVLAGKLLADLITGKENPWSGVYDPRRKATLATELPSILAHDVQINTQYKRFLQSDIKDIEDLPVGQGGVLSATGKKPIAVYKDEQGNVTRRSALCPHMGGVVRWNPGEKSWDCPIHGSRFSKDGLQIMGPAAAGLKAED</sequence>
<dbReference type="Gene3D" id="2.102.10.10">
    <property type="entry name" value="Rieske [2Fe-2S] iron-sulphur domain"/>
    <property type="match status" value="1"/>
</dbReference>
<evidence type="ECO:0000259" key="5">
    <source>
        <dbReference type="PROSITE" id="PS51296"/>
    </source>
</evidence>
<feature type="domain" description="Rieske" evidence="5">
    <location>
        <begin position="443"/>
        <end position="528"/>
    </location>
</feature>
<dbReference type="EMBL" id="LFJN01000004">
    <property type="protein sequence ID" value="KPI43979.1"/>
    <property type="molecule type" value="Genomic_DNA"/>
</dbReference>
<dbReference type="GeneID" id="28738379"/>
<evidence type="ECO:0000256" key="3">
    <source>
        <dbReference type="ARBA" id="ARBA00023004"/>
    </source>
</evidence>
<evidence type="ECO:0000313" key="6">
    <source>
        <dbReference type="EMBL" id="KPI43979.1"/>
    </source>
</evidence>
<dbReference type="FunFam" id="2.102.10.10:FF:000014">
    <property type="entry name" value="Oxidoreductase, FAD dependent"/>
    <property type="match status" value="1"/>
</dbReference>